<dbReference type="EMBL" id="CP134842">
    <property type="protein sequence ID" value="WNL36440.1"/>
    <property type="molecule type" value="Genomic_DNA"/>
</dbReference>
<accession>A0AA96DYM3</accession>
<gene>
    <name evidence="1" type="ORF">RMQ66_01275</name>
</gene>
<sequence length="139" mass="16281">MENKTPTQTKFILLRSDGISFDKIAKELKVSKVTLIQWSKLFEDNIKELQFLAMVEIKKRYSNTVAKRYETLLQQLDKIDKAILEADLLETPLKDLIQLQQHTYSQIESIEKRFKTKAYITNKNEFGIVENLELTLNEA</sequence>
<proteinExistence type="predicted"/>
<dbReference type="AlphaFoldDB" id="A0AA96DYM3"/>
<name>A0AA96DYM3_9BACT</name>
<evidence type="ECO:0000313" key="1">
    <source>
        <dbReference type="EMBL" id="WNL36440.1"/>
    </source>
</evidence>
<protein>
    <submittedName>
        <fullName evidence="1">Uncharacterized protein</fullName>
    </submittedName>
</protein>
<reference evidence="1" key="1">
    <citation type="submission" date="2023-09" db="EMBL/GenBank/DDBJ databases">
        <title>Arcobacter tbilisiensis sp. nov. isolated from chicken meat in Tbilisi, Georgia.</title>
        <authorList>
            <person name="Matthias R."/>
            <person name="Zautner A.E."/>
        </authorList>
    </citation>
    <scope>NUCLEOTIDE SEQUENCE</scope>
    <source>
        <strain evidence="1">LEO 65</strain>
    </source>
</reference>
<organism evidence="1">
    <name type="scientific">Arcobacter sp. AZ-2023</name>
    <dbReference type="NCBI Taxonomy" id="3074453"/>
    <lineage>
        <taxon>Bacteria</taxon>
        <taxon>Pseudomonadati</taxon>
        <taxon>Campylobacterota</taxon>
        <taxon>Epsilonproteobacteria</taxon>
        <taxon>Campylobacterales</taxon>
        <taxon>Arcobacteraceae</taxon>
        <taxon>Arcobacter</taxon>
    </lineage>
</organism>